<sequence length="148" mass="17099">MTKFSKYVMWILSLVGCVRPNNLVKNRFPLSDAPYSISYSQSRKRRNFVHSYDGKLVSVRKSYNLPQLYSKFSTTVKYLQTMEILDSVRVKHELNPYQIQLSHSDKFLCCGRMNTYSGIKISFGCTHFYCNSDTLNNFCGAISHHVSA</sequence>
<keyword evidence="2" id="KW-1185">Reference proteome</keyword>
<reference evidence="1 2" key="1">
    <citation type="submission" date="2017-06" db="EMBL/GenBank/DDBJ databases">
        <title>Genome sequencing of cyanobaciteial culture collection at National Institute for Environmental Studies (NIES).</title>
        <authorList>
            <person name="Hirose Y."/>
            <person name="Shimura Y."/>
            <person name="Fujisawa T."/>
            <person name="Nakamura Y."/>
            <person name="Kawachi M."/>
        </authorList>
    </citation>
    <scope>NUCLEOTIDE SEQUENCE [LARGE SCALE GENOMIC DNA]</scope>
    <source>
        <strain evidence="1 2">NIES-806</strain>
    </source>
</reference>
<dbReference type="Proteomes" id="UP000218702">
    <property type="component" value="Chromosome"/>
</dbReference>
<gene>
    <name evidence="1" type="ORF">NIES806_18530</name>
</gene>
<evidence type="ECO:0000313" key="1">
    <source>
        <dbReference type="EMBL" id="BAZ85649.1"/>
    </source>
</evidence>
<dbReference type="AlphaFoldDB" id="A0A1Z4V2N5"/>
<proteinExistence type="predicted"/>
<protein>
    <submittedName>
        <fullName evidence="1">Uncharacterized protein</fullName>
    </submittedName>
</protein>
<dbReference type="PROSITE" id="PS51257">
    <property type="entry name" value="PROKAR_LIPOPROTEIN"/>
    <property type="match status" value="1"/>
</dbReference>
<accession>A0A1Z4V2N5</accession>
<dbReference type="EMBL" id="AP018316">
    <property type="protein sequence ID" value="BAZ85649.1"/>
    <property type="molecule type" value="Genomic_DNA"/>
</dbReference>
<dbReference type="KEGG" id="dcm:NIES806_18530"/>
<evidence type="ECO:0000313" key="2">
    <source>
        <dbReference type="Proteomes" id="UP000218702"/>
    </source>
</evidence>
<organism evidence="1 2">
    <name type="scientific">Dolichospermum compactum NIES-806</name>
    <dbReference type="NCBI Taxonomy" id="1973481"/>
    <lineage>
        <taxon>Bacteria</taxon>
        <taxon>Bacillati</taxon>
        <taxon>Cyanobacteriota</taxon>
        <taxon>Cyanophyceae</taxon>
        <taxon>Nostocales</taxon>
        <taxon>Aphanizomenonaceae</taxon>
        <taxon>Dolichospermum</taxon>
        <taxon>Dolichospermum compactum</taxon>
    </lineage>
</organism>
<name>A0A1Z4V2N5_9CYAN</name>